<proteinExistence type="predicted"/>
<sequence length="258" mass="27856">MTAVALAEPGARGSAAGTPTAADRIWRIVRLHYANRSNSMIVPLGVAACIFAVYLIVQGIINYSTGTNADSGQSYSTGLVYFLPYQVVFAVQATNLTFAYALGLSSTRRDFSYGTWLMFLIQSAAFAVLFTALSYLEQWTTGWGLHAAIFQSVIYGTGSLGQRLLTFFAGVLIFQCLGSVFGAAYVRWRVYGMYVLSAAFVFVILGAVALFTFTGSWPAVGRWFLEVGPSGFAAWLLVPSALFAVIGHLALRRATPKS</sequence>
<evidence type="ECO:0000313" key="2">
    <source>
        <dbReference type="EMBL" id="AYG04346.1"/>
    </source>
</evidence>
<gene>
    <name evidence="2" type="ORF">D7I44_12965</name>
</gene>
<dbReference type="EMBL" id="CP032624">
    <property type="protein sequence ID" value="AYG04346.1"/>
    <property type="molecule type" value="Genomic_DNA"/>
</dbReference>
<accession>A0A387BTH9</accession>
<dbReference type="AlphaFoldDB" id="A0A387BTH9"/>
<dbReference type="OrthoDB" id="3209791at2"/>
<name>A0A387BTH9_9MICO</name>
<evidence type="ECO:0000256" key="1">
    <source>
        <dbReference type="SAM" id="Phobius"/>
    </source>
</evidence>
<evidence type="ECO:0000313" key="3">
    <source>
        <dbReference type="Proteomes" id="UP000275069"/>
    </source>
</evidence>
<feature type="transmembrane region" description="Helical" evidence="1">
    <location>
        <begin position="193"/>
        <end position="212"/>
    </location>
</feature>
<dbReference type="RefSeq" id="WP_120789876.1">
    <property type="nucleotide sequence ID" value="NZ_CP032624.1"/>
</dbReference>
<dbReference type="KEGG" id="gry:D7I44_12965"/>
<feature type="transmembrane region" description="Helical" evidence="1">
    <location>
        <begin position="116"/>
        <end position="136"/>
    </location>
</feature>
<keyword evidence="1" id="KW-1133">Transmembrane helix</keyword>
<organism evidence="2 3">
    <name type="scientific">Gryllotalpicola protaetiae</name>
    <dbReference type="NCBI Taxonomy" id="2419771"/>
    <lineage>
        <taxon>Bacteria</taxon>
        <taxon>Bacillati</taxon>
        <taxon>Actinomycetota</taxon>
        <taxon>Actinomycetes</taxon>
        <taxon>Micrococcales</taxon>
        <taxon>Microbacteriaceae</taxon>
        <taxon>Gryllotalpicola</taxon>
    </lineage>
</organism>
<feature type="transmembrane region" description="Helical" evidence="1">
    <location>
        <begin position="81"/>
        <end position="104"/>
    </location>
</feature>
<feature type="transmembrane region" description="Helical" evidence="1">
    <location>
        <begin position="40"/>
        <end position="61"/>
    </location>
</feature>
<keyword evidence="1" id="KW-0812">Transmembrane</keyword>
<reference evidence="2 3" key="1">
    <citation type="submission" date="2018-09" db="EMBL/GenBank/DDBJ databases">
        <title>Genome sequencing of strain 2DFW10M-5.</title>
        <authorList>
            <person name="Heo J."/>
            <person name="Kim S.-J."/>
            <person name="Kwon S.-W."/>
        </authorList>
    </citation>
    <scope>NUCLEOTIDE SEQUENCE [LARGE SCALE GENOMIC DNA]</scope>
    <source>
        <strain evidence="2 3">2DFW10M-5</strain>
    </source>
</reference>
<feature type="transmembrane region" description="Helical" evidence="1">
    <location>
        <begin position="164"/>
        <end position="186"/>
    </location>
</feature>
<keyword evidence="3" id="KW-1185">Reference proteome</keyword>
<feature type="transmembrane region" description="Helical" evidence="1">
    <location>
        <begin position="232"/>
        <end position="251"/>
    </location>
</feature>
<keyword evidence="1" id="KW-0472">Membrane</keyword>
<dbReference type="Proteomes" id="UP000275069">
    <property type="component" value="Chromosome"/>
</dbReference>
<protein>
    <submittedName>
        <fullName evidence="2">Uncharacterized protein</fullName>
    </submittedName>
</protein>